<dbReference type="EMBL" id="MHWT01000029">
    <property type="protein sequence ID" value="OHB11693.1"/>
    <property type="molecule type" value="Genomic_DNA"/>
</dbReference>
<dbReference type="SUPFAM" id="SSF116842">
    <property type="entry name" value="XseB-like"/>
    <property type="match status" value="1"/>
</dbReference>
<organism evidence="6 7">
    <name type="scientific">Candidatus Zambryskibacteria bacterium RIFCSPLOWO2_12_FULL_39_23</name>
    <dbReference type="NCBI Taxonomy" id="1802776"/>
    <lineage>
        <taxon>Bacteria</taxon>
        <taxon>Candidatus Zambryskiibacteriota</taxon>
    </lineage>
</organism>
<evidence type="ECO:0000256" key="1">
    <source>
        <dbReference type="ARBA" id="ARBA00009998"/>
    </source>
</evidence>
<reference evidence="6 7" key="1">
    <citation type="journal article" date="2016" name="Nat. Commun.">
        <title>Thousands of microbial genomes shed light on interconnected biogeochemical processes in an aquifer system.</title>
        <authorList>
            <person name="Anantharaman K."/>
            <person name="Brown C.T."/>
            <person name="Hug L.A."/>
            <person name="Sharon I."/>
            <person name="Castelle C.J."/>
            <person name="Probst A.J."/>
            <person name="Thomas B.C."/>
            <person name="Singh A."/>
            <person name="Wilkins M.J."/>
            <person name="Karaoz U."/>
            <person name="Brodie E.L."/>
            <person name="Williams K.H."/>
            <person name="Hubbard S.S."/>
            <person name="Banfield J.F."/>
        </authorList>
    </citation>
    <scope>NUCLEOTIDE SEQUENCE [LARGE SCALE GENOMIC DNA]</scope>
</reference>
<keyword evidence="3" id="KW-0540">Nuclease</keyword>
<evidence type="ECO:0000313" key="7">
    <source>
        <dbReference type="Proteomes" id="UP000176558"/>
    </source>
</evidence>
<protein>
    <submittedName>
        <fullName evidence="6">Uncharacterized protein</fullName>
    </submittedName>
</protein>
<name>A0A1G2UQR5_9BACT</name>
<gene>
    <name evidence="6" type="ORF">A3G99_02350</name>
</gene>
<keyword evidence="2" id="KW-0963">Cytoplasm</keyword>
<dbReference type="InterPro" id="IPR003761">
    <property type="entry name" value="Exonuc_VII_S"/>
</dbReference>
<evidence type="ECO:0000256" key="5">
    <source>
        <dbReference type="ARBA" id="ARBA00022839"/>
    </source>
</evidence>
<dbReference type="AlphaFoldDB" id="A0A1G2UQR5"/>
<dbReference type="GO" id="GO:0009318">
    <property type="term" value="C:exodeoxyribonuclease VII complex"/>
    <property type="evidence" value="ECO:0007669"/>
    <property type="project" value="InterPro"/>
</dbReference>
<dbReference type="Pfam" id="PF02609">
    <property type="entry name" value="Exonuc_VII_S"/>
    <property type="match status" value="1"/>
</dbReference>
<sequence>MKVKKTQTNPHTNIGIVGVTNSAKHNANVSVRVNLNETLKKLSQIVSWFELQTELDVEKGLENVKEGAALIKASRERLSEIENEFKEIKKEIQKP</sequence>
<keyword evidence="5" id="KW-0269">Exonuclease</keyword>
<proteinExistence type="inferred from homology"/>
<comment type="similarity">
    <text evidence="1">Belongs to the XseB family.</text>
</comment>
<dbReference type="GO" id="GO:0006308">
    <property type="term" value="P:DNA catabolic process"/>
    <property type="evidence" value="ECO:0007669"/>
    <property type="project" value="InterPro"/>
</dbReference>
<keyword evidence="4" id="KW-0378">Hydrolase</keyword>
<dbReference type="Proteomes" id="UP000176558">
    <property type="component" value="Unassembled WGS sequence"/>
</dbReference>
<accession>A0A1G2UQR5</accession>
<comment type="caution">
    <text evidence="6">The sequence shown here is derived from an EMBL/GenBank/DDBJ whole genome shotgun (WGS) entry which is preliminary data.</text>
</comment>
<dbReference type="GO" id="GO:0008855">
    <property type="term" value="F:exodeoxyribonuclease VII activity"/>
    <property type="evidence" value="ECO:0007669"/>
    <property type="project" value="InterPro"/>
</dbReference>
<dbReference type="Gene3D" id="1.10.287.1040">
    <property type="entry name" value="Exonuclease VII, small subunit"/>
    <property type="match status" value="1"/>
</dbReference>
<dbReference type="InterPro" id="IPR037004">
    <property type="entry name" value="Exonuc_VII_ssu_sf"/>
</dbReference>
<evidence type="ECO:0000256" key="2">
    <source>
        <dbReference type="ARBA" id="ARBA00022490"/>
    </source>
</evidence>
<evidence type="ECO:0000256" key="3">
    <source>
        <dbReference type="ARBA" id="ARBA00022722"/>
    </source>
</evidence>
<evidence type="ECO:0000256" key="4">
    <source>
        <dbReference type="ARBA" id="ARBA00022801"/>
    </source>
</evidence>
<evidence type="ECO:0000313" key="6">
    <source>
        <dbReference type="EMBL" id="OHB11693.1"/>
    </source>
</evidence>